<feature type="domain" description="PpiC" evidence="9">
    <location>
        <begin position="232"/>
        <end position="352"/>
    </location>
</feature>
<dbReference type="PANTHER" id="PTHR47529:SF1">
    <property type="entry name" value="PERIPLASMIC CHAPERONE PPID"/>
    <property type="match status" value="1"/>
</dbReference>
<dbReference type="Gene3D" id="1.10.8.1040">
    <property type="match status" value="1"/>
</dbReference>
<protein>
    <submittedName>
        <fullName evidence="10">PPIC-type PPIASE domain protein</fullName>
    </submittedName>
</protein>
<accession>A0A0B6CY16</accession>
<evidence type="ECO:0000256" key="6">
    <source>
        <dbReference type="ARBA" id="ARBA00023186"/>
    </source>
</evidence>
<gene>
    <name evidence="10" type="ORF">LA55_768</name>
</gene>
<dbReference type="InterPro" id="IPR000297">
    <property type="entry name" value="PPIase_PpiC"/>
</dbReference>
<dbReference type="STRING" id="28110.KU46_1765"/>
<keyword evidence="5 8" id="KW-0472">Membrane</keyword>
<organism evidence="10 11">
    <name type="scientific">Francisella philomiragia</name>
    <dbReference type="NCBI Taxonomy" id="28110"/>
    <lineage>
        <taxon>Bacteria</taxon>
        <taxon>Pseudomonadati</taxon>
        <taxon>Pseudomonadota</taxon>
        <taxon>Gammaproteobacteria</taxon>
        <taxon>Thiotrichales</taxon>
        <taxon>Francisellaceae</taxon>
        <taxon>Francisella</taxon>
    </lineage>
</organism>
<evidence type="ECO:0000256" key="1">
    <source>
        <dbReference type="ARBA" id="ARBA00004401"/>
    </source>
</evidence>
<comment type="subcellular location">
    <subcellularLocation>
        <location evidence="1">Cell membrane</location>
        <topology evidence="1">Single-pass type II membrane protein</topology>
    </subcellularLocation>
</comment>
<dbReference type="OrthoDB" id="9812372at2"/>
<dbReference type="InterPro" id="IPR027304">
    <property type="entry name" value="Trigger_fact/SurA_dom_sf"/>
</dbReference>
<dbReference type="Pfam" id="PF13145">
    <property type="entry name" value="Rotamase_2"/>
    <property type="match status" value="1"/>
</dbReference>
<evidence type="ECO:0000313" key="10">
    <source>
        <dbReference type="EMBL" id="AJI53770.1"/>
    </source>
</evidence>
<keyword evidence="6" id="KW-0143">Chaperone</keyword>
<dbReference type="AlphaFoldDB" id="A0A0B6CY16"/>
<dbReference type="Pfam" id="PF13623">
    <property type="entry name" value="SurA_N_2"/>
    <property type="match status" value="1"/>
</dbReference>
<evidence type="ECO:0000256" key="8">
    <source>
        <dbReference type="SAM" id="Phobius"/>
    </source>
</evidence>
<dbReference type="PANTHER" id="PTHR47529">
    <property type="entry name" value="PEPTIDYL-PROLYL CIS-TRANS ISOMERASE D"/>
    <property type="match status" value="1"/>
</dbReference>
<dbReference type="GO" id="GO:0005886">
    <property type="term" value="C:plasma membrane"/>
    <property type="evidence" value="ECO:0007669"/>
    <property type="project" value="UniProtKB-SubCell"/>
</dbReference>
<dbReference type="Proteomes" id="UP000031830">
    <property type="component" value="Chromosome"/>
</dbReference>
<evidence type="ECO:0000256" key="3">
    <source>
        <dbReference type="ARBA" id="ARBA00022692"/>
    </source>
</evidence>
<evidence type="ECO:0000256" key="4">
    <source>
        <dbReference type="ARBA" id="ARBA00022989"/>
    </source>
</evidence>
<reference evidence="10 11" key="1">
    <citation type="journal article" date="2015" name="Genome Announc.">
        <title>Genome sequencing of 18 francisella strains to aid in assay development and testing.</title>
        <authorList>
            <person name="Johnson S.L."/>
            <person name="Daligault H.E."/>
            <person name="Davenport K.W."/>
            <person name="Coyne S.R."/>
            <person name="Frey K.G."/>
            <person name="Koroleva G.I."/>
            <person name="Broomall S.M."/>
            <person name="Bishop-Lilly K.A."/>
            <person name="Bruce D.C."/>
            <person name="Chertkov O."/>
            <person name="Freitas T."/>
            <person name="Jaissle J."/>
            <person name="Ladner J.T."/>
            <person name="Rosenzweig C.N."/>
            <person name="Gibbons H.S."/>
            <person name="Palacios G.F."/>
            <person name="Redden C.L."/>
            <person name="Xu Y."/>
            <person name="Minogue T.D."/>
            <person name="Chain P.S."/>
        </authorList>
    </citation>
    <scope>NUCLEOTIDE SEQUENCE [LARGE SCALE GENOMIC DNA]</scope>
    <source>
        <strain evidence="10 11">GA01-2794</strain>
    </source>
</reference>
<evidence type="ECO:0000256" key="7">
    <source>
        <dbReference type="ARBA" id="ARBA00038408"/>
    </source>
</evidence>
<dbReference type="GO" id="GO:0003755">
    <property type="term" value="F:peptidyl-prolyl cis-trans isomerase activity"/>
    <property type="evidence" value="ECO:0007669"/>
    <property type="project" value="InterPro"/>
</dbReference>
<feature type="transmembrane region" description="Helical" evidence="8">
    <location>
        <begin position="12"/>
        <end position="34"/>
    </location>
</feature>
<name>A0A0B6CY16_9GAMM</name>
<dbReference type="RefSeq" id="WP_044525970.1">
    <property type="nucleotide sequence ID" value="NZ_CP009440.1"/>
</dbReference>
<proteinExistence type="inferred from homology"/>
<dbReference type="KEGG" id="fpz:LA55_768"/>
<evidence type="ECO:0000256" key="2">
    <source>
        <dbReference type="ARBA" id="ARBA00022475"/>
    </source>
</evidence>
<evidence type="ECO:0000259" key="9">
    <source>
        <dbReference type="Pfam" id="PF13145"/>
    </source>
</evidence>
<dbReference type="EMBL" id="CP009440">
    <property type="protein sequence ID" value="AJI53770.1"/>
    <property type="molecule type" value="Genomic_DNA"/>
</dbReference>
<dbReference type="SUPFAM" id="SSF109998">
    <property type="entry name" value="Triger factor/SurA peptide-binding domain-like"/>
    <property type="match status" value="1"/>
</dbReference>
<evidence type="ECO:0000313" key="11">
    <source>
        <dbReference type="Proteomes" id="UP000031830"/>
    </source>
</evidence>
<keyword evidence="3 8" id="KW-0812">Transmembrane</keyword>
<dbReference type="InterPro" id="IPR052029">
    <property type="entry name" value="PpiD_chaperone"/>
</dbReference>
<comment type="similarity">
    <text evidence="7">Belongs to the PpiD chaperone family.</text>
</comment>
<evidence type="ECO:0000256" key="5">
    <source>
        <dbReference type="ARBA" id="ARBA00023136"/>
    </source>
</evidence>
<sequence length="477" mass="54625">MLQSFNDRLKGPFTWIIIISISFIFVISGMTFFFTNIGSSRSYVAKVGDNEIGLQQFQQYAQNATTESQKRAVLDQMINQYLILADAQRHNIVVSKLGLQSAIFTNPMFFDKDGKFSADKLKQVVEYIGGMNRLEQILSQNIQATMIPKAIADTVITTDYEKKQLASIYLVNKKIEYLKISPVDFQSQVKPNQQDLESYYNAHKNDYINPAQKNISYFIINKEDFISKNNINNDELQEYYETHRGLFKDFDNNTKASIQKIIQNRRALEQFNNYTQNIDSVKFAELEKTLGKAKTATIVNNDESTISALTNAQFFVDNDKYSSIPLANNELLVYQVDKSQQASQQKLADVKDKVSKAFVAQKSQQLAIEKSQKLLDDLVSNKKVSISFKQATVDSNSKLFSKEFNDYVMFNTNNQYNSYQANSGDIYIYKVTKVEPLDSKNAKLPSQVLNATKEEELNFYLQVVKQEVPVKVNYKNI</sequence>
<keyword evidence="4 8" id="KW-1133">Transmembrane helix</keyword>
<keyword evidence="2" id="KW-1003">Cell membrane</keyword>